<dbReference type="EMBL" id="MHRF01000007">
    <property type="protein sequence ID" value="OHA18197.1"/>
    <property type="molecule type" value="Genomic_DNA"/>
</dbReference>
<evidence type="ECO:0000313" key="3">
    <source>
        <dbReference type="Proteomes" id="UP000178873"/>
    </source>
</evidence>
<keyword evidence="1" id="KW-0472">Membrane</keyword>
<sequence length="98" mass="10982">MLSLLKKPSAWIPIIIPLLFLAYILPYIALNGMPTPDPNADEGVGAHLFQLWLLLEPFMLGFFAVKWFPHAPKQTSMILALQIIVALLPIVMVFSLQL</sequence>
<keyword evidence="1" id="KW-1133">Transmembrane helix</keyword>
<reference evidence="2 3" key="1">
    <citation type="journal article" date="2016" name="Nat. Commun.">
        <title>Thousands of microbial genomes shed light on interconnected biogeochemical processes in an aquifer system.</title>
        <authorList>
            <person name="Anantharaman K."/>
            <person name="Brown C.T."/>
            <person name="Hug L.A."/>
            <person name="Sharon I."/>
            <person name="Castelle C.J."/>
            <person name="Probst A.J."/>
            <person name="Thomas B.C."/>
            <person name="Singh A."/>
            <person name="Wilkins M.J."/>
            <person name="Karaoz U."/>
            <person name="Brodie E.L."/>
            <person name="Williams K.H."/>
            <person name="Hubbard S.S."/>
            <person name="Banfield J.F."/>
        </authorList>
    </citation>
    <scope>NUCLEOTIDE SEQUENCE [LARGE SCALE GENOMIC DNA]</scope>
</reference>
<feature type="transmembrane region" description="Helical" evidence="1">
    <location>
        <begin position="77"/>
        <end position="96"/>
    </location>
</feature>
<evidence type="ECO:0000313" key="2">
    <source>
        <dbReference type="EMBL" id="OHA18197.1"/>
    </source>
</evidence>
<evidence type="ECO:0000256" key="1">
    <source>
        <dbReference type="SAM" id="Phobius"/>
    </source>
</evidence>
<protein>
    <submittedName>
        <fullName evidence="2">Uncharacterized protein</fullName>
    </submittedName>
</protein>
<name>A0A1G2M2W3_9BACT</name>
<feature type="transmembrane region" description="Helical" evidence="1">
    <location>
        <begin position="12"/>
        <end position="29"/>
    </location>
</feature>
<keyword evidence="1" id="KW-0812">Transmembrane</keyword>
<comment type="caution">
    <text evidence="2">The sequence shown here is derived from an EMBL/GenBank/DDBJ whole genome shotgun (WGS) entry which is preliminary data.</text>
</comment>
<dbReference type="Proteomes" id="UP000178873">
    <property type="component" value="Unassembled WGS sequence"/>
</dbReference>
<dbReference type="AlphaFoldDB" id="A0A1G2M2W3"/>
<proteinExistence type="predicted"/>
<feature type="transmembrane region" description="Helical" evidence="1">
    <location>
        <begin position="49"/>
        <end position="65"/>
    </location>
</feature>
<organism evidence="2 3">
    <name type="scientific">Candidatus Taylorbacteria bacterium RIFCSPHIGHO2_01_FULL_46_22b</name>
    <dbReference type="NCBI Taxonomy" id="1802301"/>
    <lineage>
        <taxon>Bacteria</taxon>
        <taxon>Candidatus Tayloriibacteriota</taxon>
    </lineage>
</organism>
<accession>A0A1G2M2W3</accession>
<gene>
    <name evidence="2" type="ORF">A2664_01880</name>
</gene>